<dbReference type="Proteomes" id="UP001596270">
    <property type="component" value="Unassembled WGS sequence"/>
</dbReference>
<organism evidence="1 2">
    <name type="scientific">Polaromonas aquatica</name>
    <dbReference type="NCBI Taxonomy" id="332657"/>
    <lineage>
        <taxon>Bacteria</taxon>
        <taxon>Pseudomonadati</taxon>
        <taxon>Pseudomonadota</taxon>
        <taxon>Betaproteobacteria</taxon>
        <taxon>Burkholderiales</taxon>
        <taxon>Comamonadaceae</taxon>
        <taxon>Polaromonas</taxon>
    </lineage>
</organism>
<evidence type="ECO:0008006" key="3">
    <source>
        <dbReference type="Google" id="ProtNLM"/>
    </source>
</evidence>
<comment type="caution">
    <text evidence="1">The sequence shown here is derived from an EMBL/GenBank/DDBJ whole genome shotgun (WGS) entry which is preliminary data.</text>
</comment>
<sequence>MSPIAWFAVVAACLMLIGIVSGLTSSGGAYDEDDPNQFVRDELDPLNPNNLMLRNHHDDEAQDNFIHAIDNSED</sequence>
<evidence type="ECO:0000313" key="1">
    <source>
        <dbReference type="EMBL" id="MFC6282113.1"/>
    </source>
</evidence>
<name>A0ABW1TZD6_9BURK</name>
<dbReference type="RefSeq" id="WP_371435862.1">
    <property type="nucleotide sequence ID" value="NZ_JBHSRS010000067.1"/>
</dbReference>
<reference evidence="2" key="1">
    <citation type="journal article" date="2019" name="Int. J. Syst. Evol. Microbiol.">
        <title>The Global Catalogue of Microorganisms (GCM) 10K type strain sequencing project: providing services to taxonomists for standard genome sequencing and annotation.</title>
        <authorList>
            <consortium name="The Broad Institute Genomics Platform"/>
            <consortium name="The Broad Institute Genome Sequencing Center for Infectious Disease"/>
            <person name="Wu L."/>
            <person name="Ma J."/>
        </authorList>
    </citation>
    <scope>NUCLEOTIDE SEQUENCE [LARGE SCALE GENOMIC DNA]</scope>
    <source>
        <strain evidence="2">CCUG 39402</strain>
    </source>
</reference>
<evidence type="ECO:0000313" key="2">
    <source>
        <dbReference type="Proteomes" id="UP001596270"/>
    </source>
</evidence>
<proteinExistence type="predicted"/>
<keyword evidence="2" id="KW-1185">Reference proteome</keyword>
<gene>
    <name evidence="1" type="ORF">ACFQND_12840</name>
</gene>
<dbReference type="EMBL" id="JBHSRS010000067">
    <property type="protein sequence ID" value="MFC6282113.1"/>
    <property type="molecule type" value="Genomic_DNA"/>
</dbReference>
<protein>
    <recommendedName>
        <fullName evidence="3">Secreted protein</fullName>
    </recommendedName>
</protein>
<accession>A0ABW1TZD6</accession>